<evidence type="ECO:0000313" key="2">
    <source>
        <dbReference type="Proteomes" id="UP001165289"/>
    </source>
</evidence>
<evidence type="ECO:0000313" key="1">
    <source>
        <dbReference type="EMBL" id="KAI6659585.1"/>
    </source>
</evidence>
<dbReference type="EMBL" id="JAKMXF010000055">
    <property type="protein sequence ID" value="KAI6659585.1"/>
    <property type="molecule type" value="Genomic_DNA"/>
</dbReference>
<protein>
    <submittedName>
        <fullName evidence="1">PAPS-dependent sulfotransferase Stf3-like</fullName>
    </submittedName>
</protein>
<dbReference type="SUPFAM" id="SSF52540">
    <property type="entry name" value="P-loop containing nucleoside triphosphate hydrolases"/>
    <property type="match status" value="1"/>
</dbReference>
<comment type="caution">
    <text evidence="1">The sequence shown here is derived from an EMBL/GenBank/DDBJ whole genome shotgun (WGS) entry which is preliminary data.</text>
</comment>
<dbReference type="Pfam" id="PF13469">
    <property type="entry name" value="Sulfotransfer_3"/>
    <property type="match status" value="1"/>
</dbReference>
<gene>
    <name evidence="1" type="ORF">LOD99_14508</name>
</gene>
<sequence length="372" mass="44542">MVKLWKKDRNLHKKGREYCHKEIESNLNNMIGIYQQIRDYPAISEIEIKHPVFIVSWLRTGSTLLHNLVAVDPRNHTPYLWELLYPLPHTCSADIKEDIKDRKLLAHKEMEEFYNSGFEDFRCIHELRSEYPDECCHIFERCFASRHTPIMGQYMQEYTDWFMNLSSEQIDNIYSLYKSELQYITFCKRKYNVGNHIAPKQWFLKDETHMYFLENLLKTFPDAIIINLHRDPIQVLGSTISGFYIIMKVYYRIEDIDGKELARRCLEQMLVCKQRLLYLRSRVKELTGRDESEVFVDIKFDELCRNPKKTVMDLYDKIGKSCTDTHLLEMITYLLENPRYKHGKNLYNITDFGLQVAEVRSQFLDYIDKFLS</sequence>
<dbReference type="Gene3D" id="3.40.50.300">
    <property type="entry name" value="P-loop containing nucleotide triphosphate hydrolases"/>
    <property type="match status" value="1"/>
</dbReference>
<proteinExistence type="predicted"/>
<keyword evidence="2" id="KW-1185">Reference proteome</keyword>
<name>A0AAV7KFD7_9METZ</name>
<dbReference type="PANTHER" id="PTHR36451:SF1">
    <property type="entry name" value="OMEGA-HYDROXY-BETA-DIHYDROMENAQUINONE-9 SULFOTRANSFERASE STF3"/>
    <property type="match status" value="1"/>
</dbReference>
<dbReference type="Proteomes" id="UP001165289">
    <property type="component" value="Unassembled WGS sequence"/>
</dbReference>
<accession>A0AAV7KFD7</accession>
<dbReference type="PANTHER" id="PTHR36451">
    <property type="entry name" value="PAPS-DEPENDENT SULFOTRANSFERASE STF3"/>
    <property type="match status" value="1"/>
</dbReference>
<dbReference type="InterPro" id="IPR052736">
    <property type="entry name" value="Stf3_sulfotransferase"/>
</dbReference>
<organism evidence="1 2">
    <name type="scientific">Oopsacas minuta</name>
    <dbReference type="NCBI Taxonomy" id="111878"/>
    <lineage>
        <taxon>Eukaryota</taxon>
        <taxon>Metazoa</taxon>
        <taxon>Porifera</taxon>
        <taxon>Hexactinellida</taxon>
        <taxon>Hexasterophora</taxon>
        <taxon>Lyssacinosida</taxon>
        <taxon>Leucopsacidae</taxon>
        <taxon>Oopsacas</taxon>
    </lineage>
</organism>
<reference evidence="1 2" key="1">
    <citation type="journal article" date="2023" name="BMC Biol.">
        <title>The compact genome of the sponge Oopsacas minuta (Hexactinellida) is lacking key metazoan core genes.</title>
        <authorList>
            <person name="Santini S."/>
            <person name="Schenkelaars Q."/>
            <person name="Jourda C."/>
            <person name="Duchesne M."/>
            <person name="Belahbib H."/>
            <person name="Rocher C."/>
            <person name="Selva M."/>
            <person name="Riesgo A."/>
            <person name="Vervoort M."/>
            <person name="Leys S.P."/>
            <person name="Kodjabachian L."/>
            <person name="Le Bivic A."/>
            <person name="Borchiellini C."/>
            <person name="Claverie J.M."/>
            <person name="Renard E."/>
        </authorList>
    </citation>
    <scope>NUCLEOTIDE SEQUENCE [LARGE SCALE GENOMIC DNA]</scope>
    <source>
        <strain evidence="1">SPO-2</strain>
    </source>
</reference>
<dbReference type="AlphaFoldDB" id="A0AAV7KFD7"/>
<dbReference type="InterPro" id="IPR027417">
    <property type="entry name" value="P-loop_NTPase"/>
</dbReference>